<evidence type="ECO:0000313" key="1">
    <source>
        <dbReference type="EMBL" id="PKK64033.1"/>
    </source>
</evidence>
<protein>
    <recommendedName>
        <fullName evidence="3">RNase H type-1 domain-containing protein</fullName>
    </recommendedName>
</protein>
<dbReference type="AlphaFoldDB" id="A0A2N1MQX0"/>
<evidence type="ECO:0000313" key="2">
    <source>
        <dbReference type="Proteomes" id="UP000233469"/>
    </source>
</evidence>
<sequence>MVDSSSLSIPSCFPSALQSEIYAIIFGLCALSPDSSVMINMDCAQLITLWKRFVDAPFSPKLL</sequence>
<dbReference type="Proteomes" id="UP000233469">
    <property type="component" value="Unassembled WGS sequence"/>
</dbReference>
<reference evidence="1 2" key="1">
    <citation type="submission" date="2016-04" db="EMBL/GenBank/DDBJ databases">
        <title>Genome analyses suggest a sexual origin of heterokaryosis in a supposedly ancient asexual fungus.</title>
        <authorList>
            <person name="Ropars J."/>
            <person name="Sedzielewska K."/>
            <person name="Noel J."/>
            <person name="Charron P."/>
            <person name="Farinelli L."/>
            <person name="Marton T."/>
            <person name="Kruger M."/>
            <person name="Pelin A."/>
            <person name="Brachmann A."/>
            <person name="Corradi N."/>
        </authorList>
    </citation>
    <scope>NUCLEOTIDE SEQUENCE [LARGE SCALE GENOMIC DNA]</scope>
    <source>
        <strain evidence="1 2">C2</strain>
    </source>
</reference>
<gene>
    <name evidence="1" type="ORF">RhiirC2_757356</name>
</gene>
<accession>A0A2N1MQX0</accession>
<organism evidence="1 2">
    <name type="scientific">Rhizophagus irregularis</name>
    <dbReference type="NCBI Taxonomy" id="588596"/>
    <lineage>
        <taxon>Eukaryota</taxon>
        <taxon>Fungi</taxon>
        <taxon>Fungi incertae sedis</taxon>
        <taxon>Mucoromycota</taxon>
        <taxon>Glomeromycotina</taxon>
        <taxon>Glomeromycetes</taxon>
        <taxon>Glomerales</taxon>
        <taxon>Glomeraceae</taxon>
        <taxon>Rhizophagus</taxon>
    </lineage>
</organism>
<proteinExistence type="predicted"/>
<comment type="caution">
    <text evidence="1">The sequence shown here is derived from an EMBL/GenBank/DDBJ whole genome shotgun (WGS) entry which is preliminary data.</text>
</comment>
<evidence type="ECO:0008006" key="3">
    <source>
        <dbReference type="Google" id="ProtNLM"/>
    </source>
</evidence>
<name>A0A2N1MQX0_9GLOM</name>
<dbReference type="EMBL" id="LLXL01001520">
    <property type="protein sequence ID" value="PKK64033.1"/>
    <property type="molecule type" value="Genomic_DNA"/>
</dbReference>
<reference evidence="1 2" key="2">
    <citation type="submission" date="2017-10" db="EMBL/GenBank/DDBJ databases">
        <title>Extensive intraspecific genome diversity in a model arbuscular mycorrhizal fungus.</title>
        <authorList>
            <person name="Chen E.C.H."/>
            <person name="Morin E."/>
            <person name="Baudet D."/>
            <person name="Noel J."/>
            <person name="Ndikumana S."/>
            <person name="Charron P."/>
            <person name="St-Onge C."/>
            <person name="Giorgi J."/>
            <person name="Grigoriev I.V."/>
            <person name="Roux C."/>
            <person name="Martin F.M."/>
            <person name="Corradi N."/>
        </authorList>
    </citation>
    <scope>NUCLEOTIDE SEQUENCE [LARGE SCALE GENOMIC DNA]</scope>
    <source>
        <strain evidence="1 2">C2</strain>
    </source>
</reference>